<evidence type="ECO:0000313" key="3">
    <source>
        <dbReference type="Proteomes" id="UP000290288"/>
    </source>
</evidence>
<protein>
    <recommendedName>
        <fullName evidence="4">F-box domain-containing protein</fullName>
    </recommendedName>
</protein>
<feature type="compositionally biased region" description="Low complexity" evidence="1">
    <location>
        <begin position="469"/>
        <end position="489"/>
    </location>
</feature>
<feature type="compositionally biased region" description="Low complexity" evidence="1">
    <location>
        <begin position="502"/>
        <end position="520"/>
    </location>
</feature>
<feature type="region of interest" description="Disordered" evidence="1">
    <location>
        <begin position="469"/>
        <end position="559"/>
    </location>
</feature>
<evidence type="ECO:0000313" key="2">
    <source>
        <dbReference type="EMBL" id="RXW15705.1"/>
    </source>
</evidence>
<dbReference type="Proteomes" id="UP000290288">
    <property type="component" value="Unassembled WGS sequence"/>
</dbReference>
<dbReference type="InterPro" id="IPR032675">
    <property type="entry name" value="LRR_dom_sf"/>
</dbReference>
<dbReference type="AlphaFoldDB" id="A0A4Q2DBD4"/>
<name>A0A4Q2DBD4_9AGAR</name>
<feature type="compositionally biased region" description="Low complexity" evidence="1">
    <location>
        <begin position="531"/>
        <end position="555"/>
    </location>
</feature>
<proteinExistence type="predicted"/>
<reference evidence="2 3" key="1">
    <citation type="submission" date="2019-01" db="EMBL/GenBank/DDBJ databases">
        <title>Draft genome sequence of Psathyrella aberdarensis IHI B618.</title>
        <authorList>
            <person name="Buettner E."/>
            <person name="Kellner H."/>
        </authorList>
    </citation>
    <scope>NUCLEOTIDE SEQUENCE [LARGE SCALE GENOMIC DNA]</scope>
    <source>
        <strain evidence="2 3">IHI B618</strain>
    </source>
</reference>
<evidence type="ECO:0008006" key="4">
    <source>
        <dbReference type="Google" id="ProtNLM"/>
    </source>
</evidence>
<sequence>MLHQVQAGIITAAQGPITNHNCSPSASRFHSNPDILGEICEYLSSNDDLEELDSVQVAEGRQNLAWLALTCKAFLEPALDQLWRSLNTLYPLFKILPAFIQTDGTHVLRGTITPEDWDRFDWYARRVKKFCYTRDPDNLDIAMHVYFRMAQLRTSPILPSLRHLYCPEISQQDFLISGVCLFLTPSLQVLEFHKITSVEDKLSGTFLHTLWNDGAQLDTIIFKGSGLSPGTLDLILNFPSLRSLELTGMGPAMELDWLKKVGAMPKLDDLALDFTLSRIEVVEEDLGFRDLKSLMVTAPLSFTRSILPYLATPSLETIVSVSCSDSQNDRTKFVEEVVERWGSTIRSFSLVHLMTGDNMEDIQMVTLAPLIPIKSLTGFRLEGYSFDLTDDNIRILGSAWPNLTKLLLPFLGSERVRPSIESLRILKELCPKLVHLRLPLDTSELPAFVPPPIAVPRVAPPPEVLGTAAAASSSSSSSSSSEAAAAAAAVEGDADTMMAEDSGQSSSPSSSTSPAPSVPSNLPPTGAPFNSTDLPSTSASTLPSSSSSSNPTLSSLRKHPHALQRLTISTSDDSWDSRDQLHLARHIDHLFPRLRHVSAFEGRDEERWVHVHDIVQAFQTVRNETLEQRRRGEGWFS</sequence>
<gene>
    <name evidence="2" type="ORF">EST38_g10149</name>
</gene>
<dbReference type="STRING" id="2316362.A0A4Q2DBD4"/>
<evidence type="ECO:0000256" key="1">
    <source>
        <dbReference type="SAM" id="MobiDB-lite"/>
    </source>
</evidence>
<dbReference type="OrthoDB" id="2631350at2759"/>
<dbReference type="EMBL" id="SDEE01000521">
    <property type="protein sequence ID" value="RXW15705.1"/>
    <property type="molecule type" value="Genomic_DNA"/>
</dbReference>
<dbReference type="Gene3D" id="3.80.10.10">
    <property type="entry name" value="Ribonuclease Inhibitor"/>
    <property type="match status" value="1"/>
</dbReference>
<comment type="caution">
    <text evidence="2">The sequence shown here is derived from an EMBL/GenBank/DDBJ whole genome shotgun (WGS) entry which is preliminary data.</text>
</comment>
<keyword evidence="3" id="KW-1185">Reference proteome</keyword>
<accession>A0A4Q2DBD4</accession>
<dbReference type="SUPFAM" id="SSF52058">
    <property type="entry name" value="L domain-like"/>
    <property type="match status" value="1"/>
</dbReference>
<organism evidence="2 3">
    <name type="scientific">Candolleomyces aberdarensis</name>
    <dbReference type="NCBI Taxonomy" id="2316362"/>
    <lineage>
        <taxon>Eukaryota</taxon>
        <taxon>Fungi</taxon>
        <taxon>Dikarya</taxon>
        <taxon>Basidiomycota</taxon>
        <taxon>Agaricomycotina</taxon>
        <taxon>Agaricomycetes</taxon>
        <taxon>Agaricomycetidae</taxon>
        <taxon>Agaricales</taxon>
        <taxon>Agaricineae</taxon>
        <taxon>Psathyrellaceae</taxon>
        <taxon>Candolleomyces</taxon>
    </lineage>
</organism>